<reference evidence="6" key="1">
    <citation type="submission" date="2018-07" db="EMBL/GenBank/DDBJ databases">
        <authorList>
            <person name="Quirk P.G."/>
            <person name="Krulwich T.A."/>
        </authorList>
    </citation>
    <scope>NUCLEOTIDE SEQUENCE</scope>
</reference>
<proteinExistence type="inferred from homology"/>
<evidence type="ECO:0000256" key="4">
    <source>
        <dbReference type="ARBA" id="ARBA00023239"/>
    </source>
</evidence>
<dbReference type="SUPFAM" id="SSF53800">
    <property type="entry name" value="Chelatase"/>
    <property type="match status" value="1"/>
</dbReference>
<dbReference type="GO" id="GO:0004325">
    <property type="term" value="F:ferrochelatase activity"/>
    <property type="evidence" value="ECO:0007669"/>
    <property type="project" value="InterPro"/>
</dbReference>
<dbReference type="PANTHER" id="PTHR11108">
    <property type="entry name" value="FERROCHELATASE"/>
    <property type="match status" value="1"/>
</dbReference>
<evidence type="ECO:0000256" key="2">
    <source>
        <dbReference type="ARBA" id="ARBA00023004"/>
    </source>
</evidence>
<dbReference type="Pfam" id="PF00762">
    <property type="entry name" value="Ferrochelatase"/>
    <property type="match status" value="1"/>
</dbReference>
<dbReference type="NCBIfam" id="TIGR00109">
    <property type="entry name" value="hemH"/>
    <property type="match status" value="1"/>
</dbReference>
<name>A0A380TKF9_9ZZZZ</name>
<keyword evidence="4 6" id="KW-0456">Lyase</keyword>
<evidence type="ECO:0000256" key="3">
    <source>
        <dbReference type="ARBA" id="ARBA00023133"/>
    </source>
</evidence>
<dbReference type="Gene3D" id="3.40.50.1400">
    <property type="match status" value="2"/>
</dbReference>
<protein>
    <submittedName>
        <fullName evidence="6">Ferrochelatase</fullName>
        <ecNumber evidence="6">4.99.1.1</ecNumber>
    </submittedName>
</protein>
<dbReference type="EC" id="4.99.1.1" evidence="6"/>
<accession>A0A380TKF9</accession>
<evidence type="ECO:0000313" key="6">
    <source>
        <dbReference type="EMBL" id="SUS08935.1"/>
    </source>
</evidence>
<evidence type="ECO:0000256" key="5">
    <source>
        <dbReference type="ARBA" id="ARBA00023244"/>
    </source>
</evidence>
<dbReference type="InterPro" id="IPR001015">
    <property type="entry name" value="Ferrochelatase"/>
</dbReference>
<dbReference type="GO" id="GO:0005739">
    <property type="term" value="C:mitochondrion"/>
    <property type="evidence" value="ECO:0007669"/>
    <property type="project" value="TreeGrafter"/>
</dbReference>
<gene>
    <name evidence="6" type="primary">hemH</name>
    <name evidence="6" type="ORF">DF3PB_970001</name>
</gene>
<dbReference type="UniPathway" id="UPA00252"/>
<dbReference type="EMBL" id="UIDG01000653">
    <property type="protein sequence ID" value="SUS08935.1"/>
    <property type="molecule type" value="Genomic_DNA"/>
</dbReference>
<keyword evidence="2" id="KW-0408">Iron</keyword>
<evidence type="ECO:0000256" key="1">
    <source>
        <dbReference type="ARBA" id="ARBA00004744"/>
    </source>
</evidence>
<dbReference type="GO" id="GO:0006783">
    <property type="term" value="P:heme biosynthetic process"/>
    <property type="evidence" value="ECO:0007669"/>
    <property type="project" value="UniProtKB-KW"/>
</dbReference>
<dbReference type="InterPro" id="IPR033644">
    <property type="entry name" value="Ferrochelatase_C"/>
</dbReference>
<dbReference type="InterPro" id="IPR019772">
    <property type="entry name" value="Ferrochelatase_AS"/>
</dbReference>
<dbReference type="HAMAP" id="MF_00323">
    <property type="entry name" value="Ferrochelatase"/>
    <property type="match status" value="1"/>
</dbReference>
<dbReference type="AlphaFoldDB" id="A0A380TKF9"/>
<dbReference type="PANTHER" id="PTHR11108:SF1">
    <property type="entry name" value="FERROCHELATASE, MITOCHONDRIAL"/>
    <property type="match status" value="1"/>
</dbReference>
<dbReference type="CDD" id="cd00419">
    <property type="entry name" value="Ferrochelatase_C"/>
    <property type="match status" value="1"/>
</dbReference>
<dbReference type="PROSITE" id="PS00534">
    <property type="entry name" value="FERROCHELATASE"/>
    <property type="match status" value="1"/>
</dbReference>
<sequence>MARVGVVLFNLGGPDSLQAVRPFLYNLFSDPAILRLPAVLRSVLAVFIAYRRAKVARSIYAQIGGRSPILELTQQQAEALQKRLAARQDGPVKVVIAMRYWHPMSEAAARELATFKPDQIVLLPLYPQFSTTTTASSLNAWTEAAANAGISAPTRAICCYPDADGLIDALAAGVTAGLREVPHGQAVRVLFSAHGLPKRVIEQGDPYQAQVEATAAATAARLALDGLDWTICYQSRVGPLEWIGPSVDAELARAGRDRVAVVLVPIAFVSEHSETLVELDIEARAEAARLGVPVFVRVPTVSTAPAFIEGLAVMVERVLADPDASTITPGAAWHCGKGECGCRQH</sequence>
<dbReference type="CDD" id="cd03411">
    <property type="entry name" value="Ferrochelatase_N"/>
    <property type="match status" value="1"/>
</dbReference>
<organism evidence="6">
    <name type="scientific">metagenome</name>
    <dbReference type="NCBI Taxonomy" id="256318"/>
    <lineage>
        <taxon>unclassified sequences</taxon>
        <taxon>metagenomes</taxon>
    </lineage>
</organism>
<comment type="pathway">
    <text evidence="1">Porphyrin-containing compound metabolism; protoheme biosynthesis.</text>
</comment>
<keyword evidence="3" id="KW-0350">Heme biosynthesis</keyword>
<keyword evidence="5" id="KW-0627">Porphyrin biosynthesis</keyword>
<dbReference type="InterPro" id="IPR033659">
    <property type="entry name" value="Ferrochelatase_N"/>
</dbReference>